<name>A0A6H5I2X5_9HYME</name>
<organism evidence="2 3">
    <name type="scientific">Trichogramma brassicae</name>
    <dbReference type="NCBI Taxonomy" id="86971"/>
    <lineage>
        <taxon>Eukaryota</taxon>
        <taxon>Metazoa</taxon>
        <taxon>Ecdysozoa</taxon>
        <taxon>Arthropoda</taxon>
        <taxon>Hexapoda</taxon>
        <taxon>Insecta</taxon>
        <taxon>Pterygota</taxon>
        <taxon>Neoptera</taxon>
        <taxon>Endopterygota</taxon>
        <taxon>Hymenoptera</taxon>
        <taxon>Apocrita</taxon>
        <taxon>Proctotrupomorpha</taxon>
        <taxon>Chalcidoidea</taxon>
        <taxon>Trichogrammatidae</taxon>
        <taxon>Trichogramma</taxon>
    </lineage>
</organism>
<evidence type="ECO:0000313" key="3">
    <source>
        <dbReference type="Proteomes" id="UP000479190"/>
    </source>
</evidence>
<protein>
    <submittedName>
        <fullName evidence="2">Uncharacterized protein</fullName>
    </submittedName>
</protein>
<feature type="non-terminal residue" evidence="2">
    <location>
        <position position="243"/>
    </location>
</feature>
<evidence type="ECO:0000256" key="1">
    <source>
        <dbReference type="SAM" id="Phobius"/>
    </source>
</evidence>
<feature type="transmembrane region" description="Helical" evidence="1">
    <location>
        <begin position="190"/>
        <end position="214"/>
    </location>
</feature>
<feature type="transmembrane region" description="Helical" evidence="1">
    <location>
        <begin position="149"/>
        <end position="170"/>
    </location>
</feature>
<dbReference type="AlphaFoldDB" id="A0A6H5I2X5"/>
<dbReference type="Proteomes" id="UP000479190">
    <property type="component" value="Unassembled WGS sequence"/>
</dbReference>
<reference evidence="2 3" key="1">
    <citation type="submission" date="2020-02" db="EMBL/GenBank/DDBJ databases">
        <authorList>
            <person name="Ferguson B K."/>
        </authorList>
    </citation>
    <scope>NUCLEOTIDE SEQUENCE [LARGE SCALE GENOMIC DNA]</scope>
</reference>
<proteinExistence type="predicted"/>
<sequence>MFIHQDPHSYPYTSIPSSIAAETRWYEIIKYQSYFHNIPISSRRIMYEPATRRSATLMDTRAHILRVMRAGYPAHCERSTSNLISKLSLWLPRQLYIAKVRAATAVSHGPWQQQQQQRQHPSSDLYSAATAATTTTTTSHQPPLLPYNLYIASTIYSIEPGLLLLLLLLLCRALCTVRTFASSSSAELCASSYSCCVAAAAAAVYALTCALSTLCERLRKLFPSPSSSSAILRERTSERRLQV</sequence>
<keyword evidence="1" id="KW-0472">Membrane</keyword>
<keyword evidence="1" id="KW-1133">Transmembrane helix</keyword>
<accession>A0A6H5I2X5</accession>
<keyword evidence="1" id="KW-0812">Transmembrane</keyword>
<evidence type="ECO:0000313" key="2">
    <source>
        <dbReference type="EMBL" id="CAB0029391.1"/>
    </source>
</evidence>
<keyword evidence="3" id="KW-1185">Reference proteome</keyword>
<gene>
    <name evidence="2" type="ORF">TBRA_LOCUS1429</name>
</gene>
<dbReference type="EMBL" id="CADCXV010000313">
    <property type="protein sequence ID" value="CAB0029391.1"/>
    <property type="molecule type" value="Genomic_DNA"/>
</dbReference>